<sequence>MTERFAQLTYTSYDNGAGRGGWQVKDIAGALSPAEQETLVNRVVTVFDLDPRLPDFPSGDDLAKRPARLARERLPDGSVAMWHTVEAGRDGSGRPGNVFAHVVLDRGAPTPGENRPIALWKSTSWLQPYGPDGIAAATLSSAVPAPNPSISTASAIDFVIASMERQAVFRILMDAVLGRLDGGPAVVLRVADHEQAVAWISAVSHFLPQSIAHRLTWSTHDRHERAVLDVANGVDLIAVPTSEALDGGIPGAVVVSPQDTSGLAMPGGRHQLSSGGTVVATTVSSLLEGVLFDPSIASEVLRRQEEIDNRFPHDEARSASWLIAVGFSIVLAEMDDPDMVDFTREAERLIASGFPASAMDDPQTGPLIAAALIHHPMSARDSLGLLQRSYDAGRPTADLAVTYLTAALTDGSWRQVDLSSIPKVNSADLRAIRPQIDAAIAQLCAELRLDPPGMTPWLLVFAEVICRLGASIDEFYDILAAIDRSAVGLVPTLVGKGPYWPREVPVTAVRVPIYAQLVLPRLAGANPADLLAIIPGYWNLYGVPMPTLESPLSPPNPTDQDRAVLPYAGLAFLRDTEHPMTDNLRREVARDAIDMCLGAPRNYVNDIDAQALTRELLVAEPSMSAYVPRWTQQAPNRMSGDVLYRAIFANTLDTNLLTSLADPRGSAEMSDVAAAARVRLLASDMYAPLPPTADLLWMLEATLPLAARFQAQFAPELAEFLDASLIAIRELRRPWTDEHTAVESRLLSQNAGRDSAVARQLVRYVDARVLTEAWTAGKSYLGETEAHRLGTKVDGEAVIARLALDQLRTSYRGPLTVEELRDACWPILARGTAGAAEEFFQTYRKSGAAWLRTNIPEADVQRRLNR</sequence>
<reference evidence="3 4" key="1">
    <citation type="submission" date="2013-02" db="EMBL/GenBank/DDBJ databases">
        <title>Whole genome shotgun sequence of Gordonia malaquae NBRC 108250.</title>
        <authorList>
            <person name="Yoshida I."/>
            <person name="Hosoyama A."/>
            <person name="Tsuchikane K."/>
            <person name="Ando Y."/>
            <person name="Baba S."/>
            <person name="Ohji S."/>
            <person name="Hamada M."/>
            <person name="Tamura T."/>
            <person name="Yamazoe A."/>
            <person name="Yamazaki S."/>
            <person name="Fujita N."/>
        </authorList>
    </citation>
    <scope>NUCLEOTIDE SEQUENCE [LARGE SCALE GENOMIC DNA]</scope>
    <source>
        <strain evidence="3 4">NBRC 108250</strain>
    </source>
</reference>
<dbReference type="AlphaFoldDB" id="M3UL34"/>
<evidence type="ECO:0000259" key="2">
    <source>
        <dbReference type="Pfam" id="PF20014"/>
    </source>
</evidence>
<evidence type="ECO:0000259" key="1">
    <source>
        <dbReference type="Pfam" id="PF20013"/>
    </source>
</evidence>
<evidence type="ECO:0000313" key="4">
    <source>
        <dbReference type="Proteomes" id="UP000035009"/>
    </source>
</evidence>
<gene>
    <name evidence="3" type="ORF">GM1_017_00480</name>
</gene>
<feature type="domain" description="GTPase-associated protein 1 N-terminal" evidence="1">
    <location>
        <begin position="5"/>
        <end position="133"/>
    </location>
</feature>
<evidence type="ECO:0000313" key="3">
    <source>
        <dbReference type="EMBL" id="GAC80390.1"/>
    </source>
</evidence>
<dbReference type="RefSeq" id="WP_008379378.1">
    <property type="nucleotide sequence ID" value="NZ_BAOP01000017.1"/>
</dbReference>
<name>M3UL34_GORML</name>
<dbReference type="eggNOG" id="ENOG5032D2K">
    <property type="taxonomic scope" value="Bacteria"/>
</dbReference>
<proteinExistence type="predicted"/>
<dbReference type="Pfam" id="PF20014">
    <property type="entry name" value="GAP1-M"/>
    <property type="match status" value="1"/>
</dbReference>
<dbReference type="Proteomes" id="UP000035009">
    <property type="component" value="Unassembled WGS sequence"/>
</dbReference>
<protein>
    <submittedName>
        <fullName evidence="3">Uncharacterized protein</fullName>
    </submittedName>
</protein>
<dbReference type="EMBL" id="BAOP01000017">
    <property type="protein sequence ID" value="GAC80390.1"/>
    <property type="molecule type" value="Genomic_DNA"/>
</dbReference>
<dbReference type="Pfam" id="PF20013">
    <property type="entry name" value="GAP1-N2"/>
    <property type="match status" value="1"/>
</dbReference>
<organism evidence="3 4">
    <name type="scientific">Gordonia malaquae NBRC 108250</name>
    <dbReference type="NCBI Taxonomy" id="1223542"/>
    <lineage>
        <taxon>Bacteria</taxon>
        <taxon>Bacillati</taxon>
        <taxon>Actinomycetota</taxon>
        <taxon>Actinomycetes</taxon>
        <taxon>Mycobacteriales</taxon>
        <taxon>Gordoniaceae</taxon>
        <taxon>Gordonia</taxon>
    </lineage>
</organism>
<feature type="domain" description="GTPase-associated protein 1 middle" evidence="2">
    <location>
        <begin position="165"/>
        <end position="223"/>
    </location>
</feature>
<keyword evidence="4" id="KW-1185">Reference proteome</keyword>
<comment type="caution">
    <text evidence="3">The sequence shown here is derived from an EMBL/GenBank/DDBJ whole genome shotgun (WGS) entry which is preliminary data.</text>
</comment>
<dbReference type="STRING" id="410332.SAMN04488550_0249"/>
<dbReference type="InterPro" id="IPR045401">
    <property type="entry name" value="GAP1-M"/>
</dbReference>
<dbReference type="InterPro" id="IPR045402">
    <property type="entry name" value="GAP1-N2"/>
</dbReference>
<accession>M3UL34</accession>